<dbReference type="KEGG" id="blq:L21SP5_03301"/>
<keyword evidence="1" id="KW-0472">Membrane</keyword>
<sequence>MLYPVFISLLIAVIFAALLPSVFKREGPGPMSGSLFFFFIIFLFSWAVGSWITPIGPLFYGVPWLGYLIIGLFTMLLIAALVPAKPEKPETPFEQAEEEAEQARALGITFGFFFWTLMIVLLFAGIASLVF</sequence>
<keyword evidence="1" id="KW-0812">Transmembrane</keyword>
<dbReference type="EMBL" id="CP013118">
    <property type="protein sequence ID" value="ALO16914.1"/>
    <property type="molecule type" value="Genomic_DNA"/>
</dbReference>
<keyword evidence="3" id="KW-1185">Reference proteome</keyword>
<dbReference type="OrthoDB" id="897258at2"/>
<reference evidence="2 3" key="1">
    <citation type="submission" date="2015-11" db="EMBL/GenBank/DDBJ databases">
        <title>Description and complete genome sequence of a novel strain predominating in hypersaline microbial mats and representing a new family of the Bacteriodetes phylum.</title>
        <authorList>
            <person name="Spring S."/>
            <person name="Bunk B."/>
            <person name="Sproer C."/>
            <person name="Klenk H.-P."/>
        </authorList>
    </citation>
    <scope>NUCLEOTIDE SEQUENCE [LARGE SCALE GENOMIC DNA]</scope>
    <source>
        <strain evidence="2 3">L21-Spi-D4</strain>
    </source>
</reference>
<feature type="transmembrane region" description="Helical" evidence="1">
    <location>
        <begin position="35"/>
        <end position="52"/>
    </location>
</feature>
<dbReference type="STRING" id="1307839.L21SP5_03301"/>
<keyword evidence="1" id="KW-1133">Transmembrane helix</keyword>
<feature type="transmembrane region" description="Helical" evidence="1">
    <location>
        <begin position="64"/>
        <end position="84"/>
    </location>
</feature>
<protein>
    <submittedName>
        <fullName evidence="2">Uncharacterized protein</fullName>
    </submittedName>
</protein>
<dbReference type="Proteomes" id="UP000064893">
    <property type="component" value="Chromosome"/>
</dbReference>
<dbReference type="AlphaFoldDB" id="A0A0S2I3U4"/>
<evidence type="ECO:0000313" key="3">
    <source>
        <dbReference type="Proteomes" id="UP000064893"/>
    </source>
</evidence>
<organism evidence="2 3">
    <name type="scientific">Salinivirga cyanobacteriivorans</name>
    <dbReference type="NCBI Taxonomy" id="1307839"/>
    <lineage>
        <taxon>Bacteria</taxon>
        <taxon>Pseudomonadati</taxon>
        <taxon>Bacteroidota</taxon>
        <taxon>Bacteroidia</taxon>
        <taxon>Bacteroidales</taxon>
        <taxon>Salinivirgaceae</taxon>
        <taxon>Salinivirga</taxon>
    </lineage>
</organism>
<proteinExistence type="predicted"/>
<feature type="transmembrane region" description="Helical" evidence="1">
    <location>
        <begin position="6"/>
        <end position="23"/>
    </location>
</feature>
<accession>A0A0S2I3U4</accession>
<evidence type="ECO:0000313" key="2">
    <source>
        <dbReference type="EMBL" id="ALO16914.1"/>
    </source>
</evidence>
<feature type="transmembrane region" description="Helical" evidence="1">
    <location>
        <begin position="105"/>
        <end position="130"/>
    </location>
</feature>
<dbReference type="PATRIC" id="fig|1307839.3.peg.3469"/>
<evidence type="ECO:0000256" key="1">
    <source>
        <dbReference type="SAM" id="Phobius"/>
    </source>
</evidence>
<dbReference type="RefSeq" id="WP_057954257.1">
    <property type="nucleotide sequence ID" value="NZ_CP013118.1"/>
</dbReference>
<gene>
    <name evidence="2" type="ORF">L21SP5_03301</name>
</gene>
<name>A0A0S2I3U4_9BACT</name>